<dbReference type="RefSeq" id="WP_258955163.1">
    <property type="nucleotide sequence ID" value="NZ_CTRP01000016.1"/>
</dbReference>
<dbReference type="AlphaFoldDB" id="A0A0U1L685"/>
<evidence type="ECO:0000313" key="1">
    <source>
        <dbReference type="EMBL" id="CQR75197.1"/>
    </source>
</evidence>
<gene>
    <name evidence="1" type="ORF">SpAn4DRAFT_4561</name>
</gene>
<keyword evidence="2" id="KW-1185">Reference proteome</keyword>
<protein>
    <submittedName>
        <fullName evidence="1">Uncharacterized protein</fullName>
    </submittedName>
</protein>
<dbReference type="Proteomes" id="UP000049855">
    <property type="component" value="Unassembled WGS sequence"/>
</dbReference>
<name>A0A0U1L685_9FIRM</name>
<sequence length="40" mass="4579">MKITAFYGSCIWFSYRELSHARELTERRSKATVVVAVASN</sequence>
<organism evidence="1 2">
    <name type="scientific">Sporomusa ovata</name>
    <dbReference type="NCBI Taxonomy" id="2378"/>
    <lineage>
        <taxon>Bacteria</taxon>
        <taxon>Bacillati</taxon>
        <taxon>Bacillota</taxon>
        <taxon>Negativicutes</taxon>
        <taxon>Selenomonadales</taxon>
        <taxon>Sporomusaceae</taxon>
        <taxon>Sporomusa</taxon>
    </lineage>
</organism>
<reference evidence="2" key="1">
    <citation type="submission" date="2015-03" db="EMBL/GenBank/DDBJ databases">
        <authorList>
            <person name="Nijsse Bart"/>
        </authorList>
    </citation>
    <scope>NUCLEOTIDE SEQUENCE [LARGE SCALE GENOMIC DNA]</scope>
</reference>
<evidence type="ECO:0000313" key="2">
    <source>
        <dbReference type="Proteomes" id="UP000049855"/>
    </source>
</evidence>
<proteinExistence type="predicted"/>
<accession>A0A0U1L685</accession>
<dbReference type="EMBL" id="CTRP01000016">
    <property type="protein sequence ID" value="CQR75197.1"/>
    <property type="molecule type" value="Genomic_DNA"/>
</dbReference>